<reference evidence="5 6" key="2">
    <citation type="submission" date="2015-05" db="EMBL/GenBank/DDBJ databases">
        <authorList>
            <person name="Morales-Cruz A."/>
            <person name="Amrine K.C."/>
            <person name="Cantu D."/>
        </authorList>
    </citation>
    <scope>NUCLEOTIDE SEQUENCE [LARGE SCALE GENOMIC DNA]</scope>
    <source>
        <strain evidence="5">UCRPC4</strain>
    </source>
</reference>
<dbReference type="AlphaFoldDB" id="A0A0G2DXI1"/>
<sequence length="601" mass="66281">MSFQHSYRPDCQESTRMRTKQRLLFVTAIVLSHAARFAAAHGDEDGMDVGHMEPSSPSLPGEPPSAEKKLISYFANGEHTGSMIAHAALMVLAWVFILPIGVMFSIAKHKLALPVQFLFLILNSIGLLFGIIFDAGTPDLYPNNAHHKIGWAATWIIGAQVLMGLLLAYSRRSSRASGSSHERAAFLPLSATNMTQVHHELQTEANYRWSGDSGQGTEPPSPIENDSMTLHKTEMEDDEVASDDGAYAGRRFLHNTPIDHFLSTRIPSLVSQRVGTLMTIAYTIIERMCLILGFACICTGGVAYAGIMRGPAVFNGLAHFIKGGIFFWFGLLALGRWMGCFADFGWAWNVKPSRAEVGQWKSRVPSSEFTESFLIFLYGATNVFLEHLAAWGGEWVAQDLEHVSISIMFFGGGLCGMLVESQTIRSLLNASVTNMPMKPNPTAEELNLRLQPRVYKAPMNPFPGLIIMLLGLMMSSHTQSSMLSSMVHKQWGTLFVFGALARGVTYFLLYLKPPTSIYASRPPSELITAFCLTSGGLIFMASNKDIVAGIERHHLNAMFLFTVGMGLTAFLMAWEIVVLAIKGWAIKREIPKFAPVDFQQD</sequence>
<keyword evidence="2" id="KW-0472">Membrane</keyword>
<dbReference type="PANTHER" id="PTHR31685:SF3">
    <property type="entry name" value="INTEGRAL MEMBRANE PROTEIN (AFU_ORTHOLOGUE AFUA_6G12730)"/>
    <property type="match status" value="1"/>
</dbReference>
<feature type="transmembrane region" description="Helical" evidence="2">
    <location>
        <begin position="557"/>
        <end position="581"/>
    </location>
</feature>
<dbReference type="Gene3D" id="1.20.120.1770">
    <property type="match status" value="1"/>
</dbReference>
<feature type="transmembrane region" description="Helical" evidence="2">
    <location>
        <begin position="402"/>
        <end position="419"/>
    </location>
</feature>
<keyword evidence="6" id="KW-1185">Reference proteome</keyword>
<feature type="transmembrane region" description="Helical" evidence="2">
    <location>
        <begin position="327"/>
        <end position="348"/>
    </location>
</feature>
<evidence type="ECO:0000259" key="4">
    <source>
        <dbReference type="Pfam" id="PF10355"/>
    </source>
</evidence>
<feature type="region of interest" description="Disordered" evidence="1">
    <location>
        <begin position="45"/>
        <end position="64"/>
    </location>
</feature>
<proteinExistence type="predicted"/>
<dbReference type="InterPro" id="IPR018825">
    <property type="entry name" value="DUF2427"/>
</dbReference>
<dbReference type="InterPro" id="IPR018827">
    <property type="entry name" value="YTP1_C"/>
</dbReference>
<feature type="region of interest" description="Disordered" evidence="1">
    <location>
        <begin position="208"/>
        <end position="227"/>
    </location>
</feature>
<organism evidence="5 6">
    <name type="scientific">Phaeomoniella chlamydospora</name>
    <name type="common">Phaeoacremonium chlamydosporum</name>
    <dbReference type="NCBI Taxonomy" id="158046"/>
    <lineage>
        <taxon>Eukaryota</taxon>
        <taxon>Fungi</taxon>
        <taxon>Dikarya</taxon>
        <taxon>Ascomycota</taxon>
        <taxon>Pezizomycotina</taxon>
        <taxon>Eurotiomycetes</taxon>
        <taxon>Chaetothyriomycetidae</taxon>
        <taxon>Phaeomoniellales</taxon>
        <taxon>Phaeomoniellaceae</taxon>
        <taxon>Phaeomoniella</taxon>
    </lineage>
</organism>
<dbReference type="Proteomes" id="UP000053317">
    <property type="component" value="Unassembled WGS sequence"/>
</dbReference>
<feature type="domain" description="DUF2427" evidence="3">
    <location>
        <begin position="72"/>
        <end position="169"/>
    </location>
</feature>
<protein>
    <submittedName>
        <fullName evidence="5">Putative integral membrane protein</fullName>
    </submittedName>
</protein>
<keyword evidence="2" id="KW-0812">Transmembrane</keyword>
<evidence type="ECO:0000256" key="1">
    <source>
        <dbReference type="SAM" id="MobiDB-lite"/>
    </source>
</evidence>
<feature type="transmembrane region" description="Helical" evidence="2">
    <location>
        <begin position="149"/>
        <end position="169"/>
    </location>
</feature>
<reference evidence="5 6" key="1">
    <citation type="submission" date="2015-05" db="EMBL/GenBank/DDBJ databases">
        <title>Distinctive expansion of gene families associated with plant cell wall degradation and secondary metabolism in the genomes of grapevine trunk pathogens.</title>
        <authorList>
            <person name="Lawrence D.P."/>
            <person name="Travadon R."/>
            <person name="Rolshausen P.E."/>
            <person name="Baumgartner K."/>
        </authorList>
    </citation>
    <scope>NUCLEOTIDE SEQUENCE [LARGE SCALE GENOMIC DNA]</scope>
    <source>
        <strain evidence="5">UCRPC4</strain>
    </source>
</reference>
<dbReference type="EMBL" id="LCWF01000190">
    <property type="protein sequence ID" value="KKY15324.1"/>
    <property type="molecule type" value="Genomic_DNA"/>
</dbReference>
<feature type="transmembrane region" description="Helical" evidence="2">
    <location>
        <begin position="369"/>
        <end position="390"/>
    </location>
</feature>
<feature type="transmembrane region" description="Helical" evidence="2">
    <location>
        <begin position="111"/>
        <end position="133"/>
    </location>
</feature>
<feature type="transmembrane region" description="Helical" evidence="2">
    <location>
        <begin position="288"/>
        <end position="307"/>
    </location>
</feature>
<feature type="transmembrane region" description="Helical" evidence="2">
    <location>
        <begin position="83"/>
        <end position="104"/>
    </location>
</feature>
<keyword evidence="2" id="KW-1133">Transmembrane helix</keyword>
<dbReference type="PANTHER" id="PTHR31685">
    <property type="entry name" value="INTEGRAL MEMBRANE PROTEIN (AFU_ORTHOLOGUE AFUA_6G12730)-RELATED"/>
    <property type="match status" value="1"/>
</dbReference>
<feature type="transmembrane region" description="Helical" evidence="2">
    <location>
        <begin position="462"/>
        <end position="479"/>
    </location>
</feature>
<evidence type="ECO:0000259" key="3">
    <source>
        <dbReference type="Pfam" id="PF10348"/>
    </source>
</evidence>
<feature type="transmembrane region" description="Helical" evidence="2">
    <location>
        <begin position="523"/>
        <end position="542"/>
    </location>
</feature>
<comment type="caution">
    <text evidence="5">The sequence shown here is derived from an EMBL/GenBank/DDBJ whole genome shotgun (WGS) entry which is preliminary data.</text>
</comment>
<gene>
    <name evidence="5" type="ORF">UCRPC4_g06381</name>
</gene>
<dbReference type="Pfam" id="PF10348">
    <property type="entry name" value="DUF2427"/>
    <property type="match status" value="1"/>
</dbReference>
<evidence type="ECO:0000313" key="5">
    <source>
        <dbReference type="EMBL" id="KKY15324.1"/>
    </source>
</evidence>
<feature type="domain" description="Protein YTP1-like C-terminal" evidence="4">
    <location>
        <begin position="293"/>
        <end position="583"/>
    </location>
</feature>
<dbReference type="CDD" id="cd08760">
    <property type="entry name" value="Cyt_b561_FRRS1_like"/>
    <property type="match status" value="1"/>
</dbReference>
<feature type="transmembrane region" description="Helical" evidence="2">
    <location>
        <begin position="491"/>
        <end position="511"/>
    </location>
</feature>
<name>A0A0G2DXI1_PHACM</name>
<dbReference type="Pfam" id="PF10355">
    <property type="entry name" value="Ytp1"/>
    <property type="match status" value="1"/>
</dbReference>
<evidence type="ECO:0000256" key="2">
    <source>
        <dbReference type="SAM" id="Phobius"/>
    </source>
</evidence>
<evidence type="ECO:0000313" key="6">
    <source>
        <dbReference type="Proteomes" id="UP000053317"/>
    </source>
</evidence>
<dbReference type="OrthoDB" id="4005299at2759"/>
<accession>A0A0G2DXI1</accession>